<evidence type="ECO:0000313" key="6">
    <source>
        <dbReference type="Proteomes" id="UP001596270"/>
    </source>
</evidence>
<protein>
    <submittedName>
        <fullName evidence="5">Efflux RND transporter periplasmic adaptor subunit</fullName>
    </submittedName>
</protein>
<dbReference type="InterPro" id="IPR058649">
    <property type="entry name" value="CzcB_C"/>
</dbReference>
<sequence>MKKIHIPSLATALLFSCSMVLAGPGHDHDEATSVASGNSPKRLPDGNVFLPKTSQRQLAVRTVLAEEKDLPQTVELSGKVIMDANAGGRVQPTQPGRLDAGSRGFPQLGQAVRKGEVLALVRSSAGAIERANQQSQSAELSAQLEQARRRAARYAQLEGTVPQKDIEAAQADVKSLQERVAAVARSVSATEALLAPVSGVISLSNAVAGQVVDAREVLFEIVDPARLVVEAMAFDLGLSNNISAASATSGTAVAVPLRFMGAGRSQREGAIPLQFRTEGNKAVPFAVNQPVKVLVQTRAMVKGVSIPAGAVVRNSSNQDMVWVHTGAESFAARPVRFIPLDGASVSVVDGLKAGERVVTQGAALVNQVR</sequence>
<keyword evidence="6" id="KW-1185">Reference proteome</keyword>
<feature type="signal peptide" evidence="3">
    <location>
        <begin position="1"/>
        <end position="22"/>
    </location>
</feature>
<evidence type="ECO:0000256" key="1">
    <source>
        <dbReference type="ARBA" id="ARBA00022448"/>
    </source>
</evidence>
<dbReference type="Gene3D" id="1.10.287.470">
    <property type="entry name" value="Helix hairpin bin"/>
    <property type="match status" value="1"/>
</dbReference>
<keyword evidence="2" id="KW-0175">Coiled coil</keyword>
<accession>A0ABW1U392</accession>
<name>A0ABW1U392_9BURK</name>
<reference evidence="6" key="1">
    <citation type="journal article" date="2019" name="Int. J. Syst. Evol. Microbiol.">
        <title>The Global Catalogue of Microorganisms (GCM) 10K type strain sequencing project: providing services to taxonomists for standard genome sequencing and annotation.</title>
        <authorList>
            <consortium name="The Broad Institute Genomics Platform"/>
            <consortium name="The Broad Institute Genome Sequencing Center for Infectious Disease"/>
            <person name="Wu L."/>
            <person name="Ma J."/>
        </authorList>
    </citation>
    <scope>NUCLEOTIDE SEQUENCE [LARGE SCALE GENOMIC DNA]</scope>
    <source>
        <strain evidence="6">CCUG 39402</strain>
    </source>
</reference>
<proteinExistence type="predicted"/>
<feature type="chain" id="PRO_5045181754" evidence="3">
    <location>
        <begin position="23"/>
        <end position="369"/>
    </location>
</feature>
<keyword evidence="1" id="KW-0813">Transport</keyword>
<evidence type="ECO:0000313" key="5">
    <source>
        <dbReference type="EMBL" id="MFC6283595.1"/>
    </source>
</evidence>
<dbReference type="PROSITE" id="PS51257">
    <property type="entry name" value="PROKAR_LIPOPROTEIN"/>
    <property type="match status" value="1"/>
</dbReference>
<dbReference type="SUPFAM" id="SSF111369">
    <property type="entry name" value="HlyD-like secretion proteins"/>
    <property type="match status" value="1"/>
</dbReference>
<evidence type="ECO:0000259" key="4">
    <source>
        <dbReference type="Pfam" id="PF25975"/>
    </source>
</evidence>
<dbReference type="InterPro" id="IPR051909">
    <property type="entry name" value="MFP_Cation_Efflux"/>
</dbReference>
<dbReference type="Gene3D" id="2.40.420.20">
    <property type="match status" value="1"/>
</dbReference>
<dbReference type="Pfam" id="PF25975">
    <property type="entry name" value="CzcB_C"/>
    <property type="match status" value="1"/>
</dbReference>
<keyword evidence="3" id="KW-0732">Signal</keyword>
<feature type="domain" description="CzcB-like C-terminal circularly permuted SH3-like" evidence="4">
    <location>
        <begin position="304"/>
        <end position="362"/>
    </location>
</feature>
<dbReference type="Gene3D" id="2.40.50.100">
    <property type="match status" value="1"/>
</dbReference>
<organism evidence="5 6">
    <name type="scientific">Polaromonas aquatica</name>
    <dbReference type="NCBI Taxonomy" id="332657"/>
    <lineage>
        <taxon>Bacteria</taxon>
        <taxon>Pseudomonadati</taxon>
        <taxon>Pseudomonadota</taxon>
        <taxon>Betaproteobacteria</taxon>
        <taxon>Burkholderiales</taxon>
        <taxon>Comamonadaceae</taxon>
        <taxon>Polaromonas</taxon>
    </lineage>
</organism>
<dbReference type="RefSeq" id="WP_371438219.1">
    <property type="nucleotide sequence ID" value="NZ_JBHSRS010000083.1"/>
</dbReference>
<dbReference type="PANTHER" id="PTHR30097:SF4">
    <property type="entry name" value="SLR6042 PROTEIN"/>
    <property type="match status" value="1"/>
</dbReference>
<comment type="caution">
    <text evidence="5">The sequence shown here is derived from an EMBL/GenBank/DDBJ whole genome shotgun (WGS) entry which is preliminary data.</text>
</comment>
<feature type="coiled-coil region" evidence="2">
    <location>
        <begin position="128"/>
        <end position="186"/>
    </location>
</feature>
<dbReference type="Proteomes" id="UP001596270">
    <property type="component" value="Unassembled WGS sequence"/>
</dbReference>
<dbReference type="EMBL" id="JBHSRS010000083">
    <property type="protein sequence ID" value="MFC6283595.1"/>
    <property type="molecule type" value="Genomic_DNA"/>
</dbReference>
<evidence type="ECO:0000256" key="2">
    <source>
        <dbReference type="SAM" id="Coils"/>
    </source>
</evidence>
<evidence type="ECO:0000256" key="3">
    <source>
        <dbReference type="SAM" id="SignalP"/>
    </source>
</evidence>
<gene>
    <name evidence="5" type="ORF">ACFQND_20405</name>
</gene>
<dbReference type="PANTHER" id="PTHR30097">
    <property type="entry name" value="CATION EFFLUX SYSTEM PROTEIN CUSB"/>
    <property type="match status" value="1"/>
</dbReference>